<evidence type="ECO:0000313" key="3">
    <source>
        <dbReference type="Proteomes" id="UP000799429"/>
    </source>
</evidence>
<proteinExistence type="predicted"/>
<keyword evidence="3" id="KW-1185">Reference proteome</keyword>
<dbReference type="AlphaFoldDB" id="A0A9P4VTW1"/>
<sequence length="322" mass="36534">MPNLIVRILNTLLPFTDPDTPLSQDIVHTLAICILLYFAPHILDQRVQNHQRQHQEQLERQVDNIQPDTGDIARAGAIDLDADVPLENADPQLEEDQLEAPGFQGNALPDQGVQDHAAPDINPRATRVVGAKKAKSLARRDQRRAYHEFQRAQGERQRAADAEGAEEREAALLEEKRRRALIEMEIEEKQRVEREAKKEKERKEKQEELTAQRECLRLVRDRLEKAGSVDLTSVAKSLRRPVEWAEGLVRAGGILEKSKKSGNIVIAMLTGESWVVLIDQDMMDEVYRNALNPRPNDDGKVTMEQLGRIIEDKVRGRALAVR</sequence>
<name>A0A9P4VTW1_9PEZI</name>
<evidence type="ECO:0008006" key="4">
    <source>
        <dbReference type="Google" id="ProtNLM"/>
    </source>
</evidence>
<feature type="coiled-coil region" evidence="1">
    <location>
        <begin position="170"/>
        <end position="226"/>
    </location>
</feature>
<dbReference type="OrthoDB" id="5397628at2759"/>
<evidence type="ECO:0000313" key="2">
    <source>
        <dbReference type="EMBL" id="KAF2843583.1"/>
    </source>
</evidence>
<reference evidence="2" key="1">
    <citation type="journal article" date="2020" name="Stud. Mycol.">
        <title>101 Dothideomycetes genomes: a test case for predicting lifestyles and emergence of pathogens.</title>
        <authorList>
            <person name="Haridas S."/>
            <person name="Albert R."/>
            <person name="Binder M."/>
            <person name="Bloem J."/>
            <person name="Labutti K."/>
            <person name="Salamov A."/>
            <person name="Andreopoulos B."/>
            <person name="Baker S."/>
            <person name="Barry K."/>
            <person name="Bills G."/>
            <person name="Bluhm B."/>
            <person name="Cannon C."/>
            <person name="Castanera R."/>
            <person name="Culley D."/>
            <person name="Daum C."/>
            <person name="Ezra D."/>
            <person name="Gonzalez J."/>
            <person name="Henrissat B."/>
            <person name="Kuo A."/>
            <person name="Liang C."/>
            <person name="Lipzen A."/>
            <person name="Lutzoni F."/>
            <person name="Magnuson J."/>
            <person name="Mondo S."/>
            <person name="Nolan M."/>
            <person name="Ohm R."/>
            <person name="Pangilinan J."/>
            <person name="Park H.-J."/>
            <person name="Ramirez L."/>
            <person name="Alfaro M."/>
            <person name="Sun H."/>
            <person name="Tritt A."/>
            <person name="Yoshinaga Y."/>
            <person name="Zwiers L.-H."/>
            <person name="Turgeon B."/>
            <person name="Goodwin S."/>
            <person name="Spatafora J."/>
            <person name="Crous P."/>
            <person name="Grigoriev I."/>
        </authorList>
    </citation>
    <scope>NUCLEOTIDE SEQUENCE</scope>
    <source>
        <strain evidence="2">CBS 101060</strain>
    </source>
</reference>
<comment type="caution">
    <text evidence="2">The sequence shown here is derived from an EMBL/GenBank/DDBJ whole genome shotgun (WGS) entry which is preliminary data.</text>
</comment>
<accession>A0A9P4VTW1</accession>
<dbReference type="EMBL" id="MU006089">
    <property type="protein sequence ID" value="KAF2843583.1"/>
    <property type="molecule type" value="Genomic_DNA"/>
</dbReference>
<dbReference type="Proteomes" id="UP000799429">
    <property type="component" value="Unassembled WGS sequence"/>
</dbReference>
<gene>
    <name evidence="2" type="ORF">M501DRAFT_926540</name>
</gene>
<organism evidence="2 3">
    <name type="scientific">Patellaria atrata CBS 101060</name>
    <dbReference type="NCBI Taxonomy" id="1346257"/>
    <lineage>
        <taxon>Eukaryota</taxon>
        <taxon>Fungi</taxon>
        <taxon>Dikarya</taxon>
        <taxon>Ascomycota</taxon>
        <taxon>Pezizomycotina</taxon>
        <taxon>Dothideomycetes</taxon>
        <taxon>Dothideomycetes incertae sedis</taxon>
        <taxon>Patellariales</taxon>
        <taxon>Patellariaceae</taxon>
        <taxon>Patellaria</taxon>
    </lineage>
</organism>
<protein>
    <recommendedName>
        <fullName evidence="4">DDRGK domain-containing protein</fullName>
    </recommendedName>
</protein>
<evidence type="ECO:0000256" key="1">
    <source>
        <dbReference type="SAM" id="Coils"/>
    </source>
</evidence>
<keyword evidence="1" id="KW-0175">Coiled coil</keyword>